<dbReference type="GO" id="GO:0016491">
    <property type="term" value="F:oxidoreductase activity"/>
    <property type="evidence" value="ECO:0007669"/>
    <property type="project" value="InterPro"/>
</dbReference>
<dbReference type="SUPFAM" id="SSF52218">
    <property type="entry name" value="Flavoproteins"/>
    <property type="match status" value="1"/>
</dbReference>
<dbReference type="EMBL" id="AZEG01000011">
    <property type="protein sequence ID" value="KRL37465.1"/>
    <property type="molecule type" value="Genomic_DNA"/>
</dbReference>
<evidence type="ECO:0000259" key="1">
    <source>
        <dbReference type="Pfam" id="PF03358"/>
    </source>
</evidence>
<organism evidence="2 3">
    <name type="scientific">Liquorilactobacillus uvarum DSM 19971</name>
    <dbReference type="NCBI Taxonomy" id="1423812"/>
    <lineage>
        <taxon>Bacteria</taxon>
        <taxon>Bacillati</taxon>
        <taxon>Bacillota</taxon>
        <taxon>Bacilli</taxon>
        <taxon>Lactobacillales</taxon>
        <taxon>Lactobacillaceae</taxon>
        <taxon>Liquorilactobacillus</taxon>
    </lineage>
</organism>
<accession>A0A0R1PY41</accession>
<keyword evidence="3" id="KW-1185">Reference proteome</keyword>
<reference evidence="2 3" key="1">
    <citation type="journal article" date="2015" name="Genome Announc.">
        <title>Expanding the biotechnology potential of lactobacilli through comparative genomics of 213 strains and associated genera.</title>
        <authorList>
            <person name="Sun Z."/>
            <person name="Harris H.M."/>
            <person name="McCann A."/>
            <person name="Guo C."/>
            <person name="Argimon S."/>
            <person name="Zhang W."/>
            <person name="Yang X."/>
            <person name="Jeffery I.B."/>
            <person name="Cooney J.C."/>
            <person name="Kagawa T.F."/>
            <person name="Liu W."/>
            <person name="Song Y."/>
            <person name="Salvetti E."/>
            <person name="Wrobel A."/>
            <person name="Rasinkangas P."/>
            <person name="Parkhill J."/>
            <person name="Rea M.C."/>
            <person name="O'Sullivan O."/>
            <person name="Ritari J."/>
            <person name="Douillard F.P."/>
            <person name="Paul Ross R."/>
            <person name="Yang R."/>
            <person name="Briner A.E."/>
            <person name="Felis G.E."/>
            <person name="de Vos W.M."/>
            <person name="Barrangou R."/>
            <person name="Klaenhammer T.R."/>
            <person name="Caufield P.W."/>
            <person name="Cui Y."/>
            <person name="Zhang H."/>
            <person name="O'Toole P.W."/>
        </authorList>
    </citation>
    <scope>NUCLEOTIDE SEQUENCE [LARGE SCALE GENOMIC DNA]</scope>
    <source>
        <strain evidence="2 3">DSM 19971</strain>
    </source>
</reference>
<dbReference type="GO" id="GO:0005829">
    <property type="term" value="C:cytosol"/>
    <property type="evidence" value="ECO:0007669"/>
    <property type="project" value="TreeGrafter"/>
</dbReference>
<dbReference type="Pfam" id="PF03358">
    <property type="entry name" value="FMN_red"/>
    <property type="match status" value="1"/>
</dbReference>
<dbReference type="STRING" id="1423812.FD20_GL000341"/>
<dbReference type="Gene3D" id="3.40.50.360">
    <property type="match status" value="1"/>
</dbReference>
<sequence>MIKMLKFIATVGTNASFSFNRFLLNYMRGRYSKQTEIEIQEIKNIPSFNEDMVRLPPQCVLELIDKIEAADGVIFATLEYDHVILAVLKSVLEWPLSVAHLLLRKSVMIVGGSDGVQGTVCEQIDLFQILNAPGVMTNTLPINEFMLGKVKNKLNQNEGLIHEQTIEFLDQCFANYVNVVNKRKLCFKKLMTKEEV</sequence>
<dbReference type="GO" id="GO:0010181">
    <property type="term" value="F:FMN binding"/>
    <property type="evidence" value="ECO:0007669"/>
    <property type="project" value="TreeGrafter"/>
</dbReference>
<feature type="domain" description="NADPH-dependent FMN reductase-like" evidence="1">
    <location>
        <begin position="6"/>
        <end position="148"/>
    </location>
</feature>
<comment type="caution">
    <text evidence="2">The sequence shown here is derived from an EMBL/GenBank/DDBJ whole genome shotgun (WGS) entry which is preliminary data.</text>
</comment>
<gene>
    <name evidence="2" type="ORF">FD20_GL000341</name>
</gene>
<evidence type="ECO:0000313" key="3">
    <source>
        <dbReference type="Proteomes" id="UP000051155"/>
    </source>
</evidence>
<dbReference type="InterPro" id="IPR005025">
    <property type="entry name" value="FMN_Rdtase-like_dom"/>
</dbReference>
<dbReference type="Proteomes" id="UP000051155">
    <property type="component" value="Unassembled WGS sequence"/>
</dbReference>
<dbReference type="InterPro" id="IPR029039">
    <property type="entry name" value="Flavoprotein-like_sf"/>
</dbReference>
<dbReference type="PANTHER" id="PTHR30543">
    <property type="entry name" value="CHROMATE REDUCTASE"/>
    <property type="match status" value="1"/>
</dbReference>
<evidence type="ECO:0000313" key="2">
    <source>
        <dbReference type="EMBL" id="KRL37465.1"/>
    </source>
</evidence>
<name>A0A0R1PY41_9LACO</name>
<dbReference type="PANTHER" id="PTHR30543:SF21">
    <property type="entry name" value="NAD(P)H-DEPENDENT FMN REDUCTASE LOT6"/>
    <property type="match status" value="1"/>
</dbReference>
<dbReference type="RefSeq" id="WP_235807731.1">
    <property type="nucleotide sequence ID" value="NZ_AZEG01000011.1"/>
</dbReference>
<dbReference type="InterPro" id="IPR050712">
    <property type="entry name" value="NAD(P)H-dep_reductase"/>
</dbReference>
<protein>
    <submittedName>
        <fullName evidence="2">Flavin oxidoreductase</fullName>
    </submittedName>
</protein>
<dbReference type="AlphaFoldDB" id="A0A0R1PY41"/>
<dbReference type="PATRIC" id="fig|1423812.3.peg.349"/>
<proteinExistence type="predicted"/>